<proteinExistence type="predicted"/>
<reference evidence="4 5" key="1">
    <citation type="journal article" date="2023" name="G3 (Bethesda)">
        <title>A chromosome-level genome assembly of Zasmidium syzygii isolated from banana leaves.</title>
        <authorList>
            <person name="van Westerhoven A.C."/>
            <person name="Mehrabi R."/>
            <person name="Talebi R."/>
            <person name="Steentjes M.B.F."/>
            <person name="Corcolon B."/>
            <person name="Chong P.A."/>
            <person name="Kema G.H.J."/>
            <person name="Seidl M.F."/>
        </authorList>
    </citation>
    <scope>NUCLEOTIDE SEQUENCE [LARGE SCALE GENOMIC DNA]</scope>
    <source>
        <strain evidence="4 5">P124</strain>
    </source>
</reference>
<feature type="region of interest" description="Disordered" evidence="2">
    <location>
        <begin position="38"/>
        <end position="72"/>
    </location>
</feature>
<dbReference type="SUPFAM" id="SSF57667">
    <property type="entry name" value="beta-beta-alpha zinc fingers"/>
    <property type="match status" value="1"/>
</dbReference>
<dbReference type="PROSITE" id="PS00028">
    <property type="entry name" value="ZINC_FINGER_C2H2_1"/>
    <property type="match status" value="1"/>
</dbReference>
<evidence type="ECO:0000259" key="3">
    <source>
        <dbReference type="PROSITE" id="PS50157"/>
    </source>
</evidence>
<accession>A0ABR0F2D0</accession>
<organism evidence="4 5">
    <name type="scientific">Zasmidium cellare</name>
    <name type="common">Wine cellar mold</name>
    <name type="synonym">Racodium cellare</name>
    <dbReference type="NCBI Taxonomy" id="395010"/>
    <lineage>
        <taxon>Eukaryota</taxon>
        <taxon>Fungi</taxon>
        <taxon>Dikarya</taxon>
        <taxon>Ascomycota</taxon>
        <taxon>Pezizomycotina</taxon>
        <taxon>Dothideomycetes</taxon>
        <taxon>Dothideomycetidae</taxon>
        <taxon>Mycosphaerellales</taxon>
        <taxon>Mycosphaerellaceae</taxon>
        <taxon>Zasmidium</taxon>
    </lineage>
</organism>
<comment type="caution">
    <text evidence="4">The sequence shown here is derived from an EMBL/GenBank/DDBJ whole genome shotgun (WGS) entry which is preliminary data.</text>
</comment>
<keyword evidence="1" id="KW-0862">Zinc</keyword>
<dbReference type="Proteomes" id="UP001305779">
    <property type="component" value="Unassembled WGS sequence"/>
</dbReference>
<feature type="compositionally biased region" description="Basic and acidic residues" evidence="2">
    <location>
        <begin position="38"/>
        <end position="56"/>
    </location>
</feature>
<feature type="domain" description="C2H2-type" evidence="3">
    <location>
        <begin position="206"/>
        <end position="233"/>
    </location>
</feature>
<keyword evidence="5" id="KW-1185">Reference proteome</keyword>
<dbReference type="Gene3D" id="3.30.160.60">
    <property type="entry name" value="Classic Zinc Finger"/>
    <property type="match status" value="1"/>
</dbReference>
<feature type="region of interest" description="Disordered" evidence="2">
    <location>
        <begin position="179"/>
        <end position="207"/>
    </location>
</feature>
<dbReference type="InterPro" id="IPR013087">
    <property type="entry name" value="Znf_C2H2_type"/>
</dbReference>
<evidence type="ECO:0000256" key="2">
    <source>
        <dbReference type="SAM" id="MobiDB-lite"/>
    </source>
</evidence>
<sequence>MPDGGGERKFWPRRDNFKAHIKRKHTDWNETHLIEISRHEKRPDDARTVVEDDTKSVRSALPSSRRSQTDHNEFHRYQMSPNLSRNVPDQADFSNNIFPDSAIDMQQDNFAGMGGHATDSNMTFSQYDMGSTDSTTADGFDLLSGANNGYSGSGMPFRTQKLKQETFPYIHNSNPVFQITAPDNSTATSASNTQSTSTSSPSQGEFKCPECKKVKRRDCDLKKHMKRHTRPYGCTFPSCHKKFGSRNDWKRHESSQHFLHEMYKCEAPKHDGTPCTRRPCRDIETLKKHLRGDDHRLQCSDEEIMAQCRQYLLGREGHERFWCGFCQRLVSQEKALQNAWDARFKHIGDHFDKDGMEIGNWVCVEENKPKRFIAATVEEKKGSGKGRGSWRKGDGEEEELPVFEPMGAWGSGFQGKGGEMDAEGESDYEMS</sequence>
<dbReference type="EMBL" id="JAXOVC010000001">
    <property type="protein sequence ID" value="KAK4507862.1"/>
    <property type="molecule type" value="Genomic_DNA"/>
</dbReference>
<keyword evidence="1" id="KW-0479">Metal-binding</keyword>
<dbReference type="PROSITE" id="PS50157">
    <property type="entry name" value="ZINC_FINGER_C2H2_2"/>
    <property type="match status" value="1"/>
</dbReference>
<gene>
    <name evidence="4" type="ORF">PRZ48_001597</name>
</gene>
<evidence type="ECO:0000256" key="1">
    <source>
        <dbReference type="PROSITE-ProRule" id="PRU00042"/>
    </source>
</evidence>
<evidence type="ECO:0000313" key="4">
    <source>
        <dbReference type="EMBL" id="KAK4507862.1"/>
    </source>
</evidence>
<evidence type="ECO:0000313" key="5">
    <source>
        <dbReference type="Proteomes" id="UP001305779"/>
    </source>
</evidence>
<feature type="compositionally biased region" description="Acidic residues" evidence="2">
    <location>
        <begin position="420"/>
        <end position="431"/>
    </location>
</feature>
<keyword evidence="1" id="KW-0863">Zinc-finger</keyword>
<feature type="compositionally biased region" description="Low complexity" evidence="2">
    <location>
        <begin position="180"/>
        <end position="203"/>
    </location>
</feature>
<feature type="region of interest" description="Disordered" evidence="2">
    <location>
        <begin position="379"/>
        <end position="431"/>
    </location>
</feature>
<name>A0ABR0F2D0_ZASCE</name>
<protein>
    <recommendedName>
        <fullName evidence="3">C2H2-type domain-containing protein</fullName>
    </recommendedName>
</protein>
<dbReference type="InterPro" id="IPR036236">
    <property type="entry name" value="Znf_C2H2_sf"/>
</dbReference>
<dbReference type="SMART" id="SM00355">
    <property type="entry name" value="ZnF_C2H2"/>
    <property type="match status" value="2"/>
</dbReference>